<accession>A0A9P9CXD1</accession>
<comment type="similarity">
    <text evidence="1 5">Belongs to the glycosyl hydrolase 43 family.</text>
</comment>
<evidence type="ECO:0000256" key="1">
    <source>
        <dbReference type="ARBA" id="ARBA00009865"/>
    </source>
</evidence>
<evidence type="ECO:0000313" key="7">
    <source>
        <dbReference type="EMBL" id="KAH7108820.1"/>
    </source>
</evidence>
<name>A0A9P9CXD1_9HYPO</name>
<dbReference type="InterPro" id="IPR006710">
    <property type="entry name" value="Glyco_hydro_43"/>
</dbReference>
<feature type="domain" description="Beta-xylosidase C-terminal Concanavalin A-like" evidence="6">
    <location>
        <begin position="379"/>
        <end position="527"/>
    </location>
</feature>
<feature type="site" description="Important for catalytic activity, responsible for pKa modulation of the active site Glu and correct orientation of both the proton donor and substrate" evidence="4">
    <location>
        <position position="139"/>
    </location>
</feature>
<dbReference type="Pfam" id="PF04616">
    <property type="entry name" value="Glyco_hydro_43"/>
    <property type="match status" value="1"/>
</dbReference>
<organism evidence="7 8">
    <name type="scientific">Dactylonectria macrodidyma</name>
    <dbReference type="NCBI Taxonomy" id="307937"/>
    <lineage>
        <taxon>Eukaryota</taxon>
        <taxon>Fungi</taxon>
        <taxon>Dikarya</taxon>
        <taxon>Ascomycota</taxon>
        <taxon>Pezizomycotina</taxon>
        <taxon>Sordariomycetes</taxon>
        <taxon>Hypocreomycetidae</taxon>
        <taxon>Hypocreales</taxon>
        <taxon>Nectriaceae</taxon>
        <taxon>Dactylonectria</taxon>
    </lineage>
</organism>
<keyword evidence="3 5" id="KW-0326">Glycosidase</keyword>
<reference evidence="7" key="1">
    <citation type="journal article" date="2021" name="Nat. Commun.">
        <title>Genetic determinants of endophytism in the Arabidopsis root mycobiome.</title>
        <authorList>
            <person name="Mesny F."/>
            <person name="Miyauchi S."/>
            <person name="Thiergart T."/>
            <person name="Pickel B."/>
            <person name="Atanasova L."/>
            <person name="Karlsson M."/>
            <person name="Huettel B."/>
            <person name="Barry K.W."/>
            <person name="Haridas S."/>
            <person name="Chen C."/>
            <person name="Bauer D."/>
            <person name="Andreopoulos W."/>
            <person name="Pangilinan J."/>
            <person name="LaButti K."/>
            <person name="Riley R."/>
            <person name="Lipzen A."/>
            <person name="Clum A."/>
            <person name="Drula E."/>
            <person name="Henrissat B."/>
            <person name="Kohler A."/>
            <person name="Grigoriev I.V."/>
            <person name="Martin F.M."/>
            <person name="Hacquard S."/>
        </authorList>
    </citation>
    <scope>NUCLEOTIDE SEQUENCE</scope>
    <source>
        <strain evidence="7">MPI-CAGE-AT-0147</strain>
    </source>
</reference>
<dbReference type="OrthoDB" id="408373at2759"/>
<dbReference type="InterPro" id="IPR023296">
    <property type="entry name" value="Glyco_hydro_beta-prop_sf"/>
</dbReference>
<evidence type="ECO:0000313" key="8">
    <source>
        <dbReference type="Proteomes" id="UP000738349"/>
    </source>
</evidence>
<dbReference type="AlphaFoldDB" id="A0A9P9CXD1"/>
<dbReference type="Proteomes" id="UP000738349">
    <property type="component" value="Unassembled WGS sequence"/>
</dbReference>
<dbReference type="Gene3D" id="2.60.120.200">
    <property type="match status" value="1"/>
</dbReference>
<dbReference type="InterPro" id="IPR051795">
    <property type="entry name" value="Glycosyl_Hydrlase_43"/>
</dbReference>
<sequence length="538" mass="59337">MNITNPIIPGFAPDPSVVYVDGVFYLANSSFHLFPGIPIYTSQNLRDWKLVCHAIHRPEQLSLYNASSVSVPLHTGGRMIATGGLFAPTIRHHRGIFYIVCTNATLVPSIKVDNFLISTTNIWSGRWSNPVPISYPGIDPSLFFDDDDRAYVQGSFSLGLGNQPSCTIKQFEVDVETGKALTDSREIWAGHSRIDTEGPHIYNVDGWYYLLVAEGGTFEHHMLSVARSKSIWGPYQSFEGNPILTADGKPDEYVQNSGHGELFQDAKGQWWAAVLAVRNEATCQPLGRETFLTPVHWPEGSWPQIQHPKAQFEAPSPVALQVDDKQRVSFQERIQKLDARLEDVHIRDPETLCYVPPKSGEPSPWTLFPSLEDLARPVGTSTFIGNRQRSFYTTVTASIDLSSLKGAGHHGIMAGLAVYKDHLRHLLLRLDNNTKTVAMKGVNGDTNLGSTACEKTMPVKDTAQILHFKIVSSPKEYRGLAAVTTGGQRGAWAELGSWETKDFAAREMVGPIFGIFAHSATEAGKKVGVVFPSFTLCT</sequence>
<keyword evidence="2 5" id="KW-0378">Hydrolase</keyword>
<evidence type="ECO:0000256" key="2">
    <source>
        <dbReference type="ARBA" id="ARBA00022801"/>
    </source>
</evidence>
<evidence type="ECO:0000259" key="6">
    <source>
        <dbReference type="Pfam" id="PF17851"/>
    </source>
</evidence>
<evidence type="ECO:0000256" key="4">
    <source>
        <dbReference type="PIRSR" id="PIRSR606710-2"/>
    </source>
</evidence>
<proteinExistence type="inferred from homology"/>
<dbReference type="InterPro" id="IPR041542">
    <property type="entry name" value="GH43_C2"/>
</dbReference>
<dbReference type="Pfam" id="PF17851">
    <property type="entry name" value="GH43_C2"/>
    <property type="match status" value="1"/>
</dbReference>
<comment type="caution">
    <text evidence="7">The sequence shown here is derived from an EMBL/GenBank/DDBJ whole genome shotgun (WGS) entry which is preliminary data.</text>
</comment>
<dbReference type="EMBL" id="JAGMUV010000058">
    <property type="protein sequence ID" value="KAH7108820.1"/>
    <property type="molecule type" value="Genomic_DNA"/>
</dbReference>
<dbReference type="GO" id="GO:0004553">
    <property type="term" value="F:hydrolase activity, hydrolyzing O-glycosyl compounds"/>
    <property type="evidence" value="ECO:0007669"/>
    <property type="project" value="InterPro"/>
</dbReference>
<dbReference type="SUPFAM" id="SSF49899">
    <property type="entry name" value="Concanavalin A-like lectins/glucanases"/>
    <property type="match status" value="1"/>
</dbReference>
<dbReference type="PANTHER" id="PTHR42812:SF12">
    <property type="entry name" value="BETA-XYLOSIDASE-RELATED"/>
    <property type="match status" value="1"/>
</dbReference>
<evidence type="ECO:0000256" key="3">
    <source>
        <dbReference type="ARBA" id="ARBA00023295"/>
    </source>
</evidence>
<protein>
    <submittedName>
        <fullName evidence="7">Glycosyl hydrolase</fullName>
    </submittedName>
</protein>
<dbReference type="Gene3D" id="2.115.10.20">
    <property type="entry name" value="Glycosyl hydrolase domain, family 43"/>
    <property type="match status" value="1"/>
</dbReference>
<evidence type="ECO:0000256" key="5">
    <source>
        <dbReference type="RuleBase" id="RU361187"/>
    </source>
</evidence>
<dbReference type="SUPFAM" id="SSF75005">
    <property type="entry name" value="Arabinanase/levansucrase/invertase"/>
    <property type="match status" value="1"/>
</dbReference>
<gene>
    <name evidence="7" type="ORF">EDB81DRAFT_673235</name>
</gene>
<dbReference type="InterPro" id="IPR013320">
    <property type="entry name" value="ConA-like_dom_sf"/>
</dbReference>
<keyword evidence="8" id="KW-1185">Reference proteome</keyword>
<dbReference type="PANTHER" id="PTHR42812">
    <property type="entry name" value="BETA-XYLOSIDASE"/>
    <property type="match status" value="1"/>
</dbReference>
<dbReference type="CDD" id="cd18617">
    <property type="entry name" value="GH43_XynB-like"/>
    <property type="match status" value="1"/>
</dbReference>
<dbReference type="GO" id="GO:0005975">
    <property type="term" value="P:carbohydrate metabolic process"/>
    <property type="evidence" value="ECO:0007669"/>
    <property type="project" value="InterPro"/>
</dbReference>